<dbReference type="STRING" id="1679170.AC625_17055"/>
<proteinExistence type="predicted"/>
<evidence type="ECO:0000256" key="1">
    <source>
        <dbReference type="ARBA" id="ARBA00022741"/>
    </source>
</evidence>
<name>A0A0K9GWG3_9BACI</name>
<dbReference type="OrthoDB" id="9794577at2"/>
<dbReference type="InterPro" id="IPR050445">
    <property type="entry name" value="Bact_polysacc_biosynth/exp"/>
</dbReference>
<dbReference type="GO" id="GO:0004713">
    <property type="term" value="F:protein tyrosine kinase activity"/>
    <property type="evidence" value="ECO:0007669"/>
    <property type="project" value="TreeGrafter"/>
</dbReference>
<comment type="caution">
    <text evidence="3">The sequence shown here is derived from an EMBL/GenBank/DDBJ whole genome shotgun (WGS) entry which is preliminary data.</text>
</comment>
<dbReference type="PANTHER" id="PTHR32309">
    <property type="entry name" value="TYROSINE-PROTEIN KINASE"/>
    <property type="match status" value="1"/>
</dbReference>
<keyword evidence="1" id="KW-0547">Nucleotide-binding</keyword>
<keyword evidence="2" id="KW-0067">ATP-binding</keyword>
<keyword evidence="4" id="KW-1185">Reference proteome</keyword>
<dbReference type="GO" id="GO:0005886">
    <property type="term" value="C:plasma membrane"/>
    <property type="evidence" value="ECO:0007669"/>
    <property type="project" value="TreeGrafter"/>
</dbReference>
<dbReference type="PANTHER" id="PTHR32309:SF13">
    <property type="entry name" value="FERRIC ENTEROBACTIN TRANSPORT PROTEIN FEPE"/>
    <property type="match status" value="1"/>
</dbReference>
<dbReference type="InterPro" id="IPR005702">
    <property type="entry name" value="Wzc-like_C"/>
</dbReference>
<protein>
    <submittedName>
        <fullName evidence="3">Capsular biosynthesis protein</fullName>
    </submittedName>
</protein>
<reference evidence="4" key="1">
    <citation type="submission" date="2015-07" db="EMBL/GenBank/DDBJ databases">
        <title>Genome sequencing project for genomic taxonomy and phylogenomics of Bacillus-like bacteria.</title>
        <authorList>
            <person name="Liu B."/>
            <person name="Wang J."/>
            <person name="Zhu Y."/>
            <person name="Liu G."/>
            <person name="Chen Q."/>
            <person name="Chen Z."/>
            <person name="Lan J."/>
            <person name="Che J."/>
            <person name="Ge C."/>
            <person name="Shi H."/>
            <person name="Pan Z."/>
            <person name="Liu X."/>
        </authorList>
    </citation>
    <scope>NUCLEOTIDE SEQUENCE [LARGE SCALE GENOMIC DNA]</scope>
    <source>
        <strain evidence="4">FJAT-27997</strain>
    </source>
</reference>
<dbReference type="AlphaFoldDB" id="A0A0K9GWG3"/>
<dbReference type="PATRIC" id="fig|1679170.3.peg.3877"/>
<evidence type="ECO:0000313" key="4">
    <source>
        <dbReference type="Proteomes" id="UP000037146"/>
    </source>
</evidence>
<dbReference type="InterPro" id="IPR027417">
    <property type="entry name" value="P-loop_NTPase"/>
</dbReference>
<dbReference type="SUPFAM" id="SSF52540">
    <property type="entry name" value="P-loop containing nucleoside triphosphate hydrolases"/>
    <property type="match status" value="1"/>
</dbReference>
<organism evidence="3 4">
    <name type="scientific">Peribacillus loiseleuriae</name>
    <dbReference type="NCBI Taxonomy" id="1679170"/>
    <lineage>
        <taxon>Bacteria</taxon>
        <taxon>Bacillati</taxon>
        <taxon>Bacillota</taxon>
        <taxon>Bacilli</taxon>
        <taxon>Bacillales</taxon>
        <taxon>Bacillaceae</taxon>
        <taxon>Peribacillus</taxon>
    </lineage>
</organism>
<dbReference type="EMBL" id="LFZW01000001">
    <property type="protein sequence ID" value="KMY51024.1"/>
    <property type="molecule type" value="Genomic_DNA"/>
</dbReference>
<sequence length="208" mass="24080">MTIKFKKNHPFNPYDIKIKEQFYTISNNIESRLTKEDSILLMVTSLDQTQDIVNATAYLALTFSEQHKRVLIVDANFREPSLHTLYNMDHSFGLSTLLLGEQHKQRDPIQITDYLFCLPTGEIHFEPATLLTLKTFPNQIEVWKQHFDIILFHTSNSLNKPDAQIVAKYCDGIVLTIKEGQDKLEKIVNVKEQFERAKHEITGTMIIS</sequence>
<dbReference type="Gene3D" id="3.40.50.300">
    <property type="entry name" value="P-loop containing nucleotide triphosphate hydrolases"/>
    <property type="match status" value="1"/>
</dbReference>
<dbReference type="CDD" id="cd05387">
    <property type="entry name" value="BY-kinase"/>
    <property type="match status" value="1"/>
</dbReference>
<dbReference type="Proteomes" id="UP000037146">
    <property type="component" value="Unassembled WGS sequence"/>
</dbReference>
<evidence type="ECO:0000313" key="3">
    <source>
        <dbReference type="EMBL" id="KMY51024.1"/>
    </source>
</evidence>
<accession>A0A0K9GWG3</accession>
<evidence type="ECO:0000256" key="2">
    <source>
        <dbReference type="ARBA" id="ARBA00022840"/>
    </source>
</evidence>
<gene>
    <name evidence="3" type="ORF">AC625_17055</name>
</gene>